<reference evidence="1 2" key="1">
    <citation type="submission" date="2015-04" db="EMBL/GenBank/DDBJ databases">
        <authorList>
            <person name="Syromyatnikov M.Y."/>
            <person name="Popov V.N."/>
        </authorList>
    </citation>
    <scope>NUCLEOTIDE SEQUENCE [LARGE SCALE GENOMIC DNA]</scope>
</reference>
<dbReference type="Proteomes" id="UP000183832">
    <property type="component" value="Unassembled WGS sequence"/>
</dbReference>
<protein>
    <submittedName>
        <fullName evidence="1">CLUMA_CG003233, isoform A</fullName>
    </submittedName>
</protein>
<evidence type="ECO:0000313" key="2">
    <source>
        <dbReference type="Proteomes" id="UP000183832"/>
    </source>
</evidence>
<dbReference type="AlphaFoldDB" id="A0A1J1HPN8"/>
<sequence>MPLCSLILSTQSEEDEKWLGEDLYSKFHAQRENGKIMITIETNFDIILKNSSLDYLKKKSI</sequence>
<evidence type="ECO:0000313" key="1">
    <source>
        <dbReference type="EMBL" id="CRK89498.1"/>
    </source>
</evidence>
<proteinExistence type="predicted"/>
<accession>A0A1J1HPN8</accession>
<gene>
    <name evidence="1" type="ORF">CLUMA_CG003233</name>
</gene>
<organism evidence="1 2">
    <name type="scientific">Clunio marinus</name>
    <dbReference type="NCBI Taxonomy" id="568069"/>
    <lineage>
        <taxon>Eukaryota</taxon>
        <taxon>Metazoa</taxon>
        <taxon>Ecdysozoa</taxon>
        <taxon>Arthropoda</taxon>
        <taxon>Hexapoda</taxon>
        <taxon>Insecta</taxon>
        <taxon>Pterygota</taxon>
        <taxon>Neoptera</taxon>
        <taxon>Endopterygota</taxon>
        <taxon>Diptera</taxon>
        <taxon>Nematocera</taxon>
        <taxon>Chironomoidea</taxon>
        <taxon>Chironomidae</taxon>
        <taxon>Clunio</taxon>
    </lineage>
</organism>
<dbReference type="EMBL" id="CVRI01000012">
    <property type="protein sequence ID" value="CRK89498.1"/>
    <property type="molecule type" value="Genomic_DNA"/>
</dbReference>
<keyword evidence="2" id="KW-1185">Reference proteome</keyword>
<name>A0A1J1HPN8_9DIPT</name>